<feature type="domain" description="DNA methylase adenine-specific" evidence="5">
    <location>
        <begin position="174"/>
        <end position="288"/>
    </location>
</feature>
<feature type="domain" description="Type I restriction modification DNA specificity" evidence="4">
    <location>
        <begin position="357"/>
        <end position="499"/>
    </location>
</feature>
<evidence type="ECO:0000256" key="1">
    <source>
        <dbReference type="ARBA" id="ARBA00010923"/>
    </source>
</evidence>
<keyword evidence="3" id="KW-0238">DNA-binding</keyword>
<evidence type="ECO:0000256" key="2">
    <source>
        <dbReference type="ARBA" id="ARBA00022747"/>
    </source>
</evidence>
<dbReference type="InterPro" id="IPR000055">
    <property type="entry name" value="Restrct_endonuc_typeI_TRD"/>
</dbReference>
<dbReference type="Pfam" id="PF01420">
    <property type="entry name" value="Methylase_S"/>
    <property type="match status" value="1"/>
</dbReference>
<dbReference type="InterPro" id="IPR003356">
    <property type="entry name" value="DNA_methylase_A-5"/>
</dbReference>
<dbReference type="PANTHER" id="PTHR30408">
    <property type="entry name" value="TYPE-1 RESTRICTION ENZYME ECOKI SPECIFICITY PROTEIN"/>
    <property type="match status" value="1"/>
</dbReference>
<proteinExistence type="inferred from homology"/>
<dbReference type="InterPro" id="IPR052021">
    <property type="entry name" value="Type-I_RS_S_subunit"/>
</dbReference>
<comment type="similarity">
    <text evidence="1">Belongs to the type-I restriction system S methylase family.</text>
</comment>
<dbReference type="InterPro" id="IPR029063">
    <property type="entry name" value="SAM-dependent_MTases_sf"/>
</dbReference>
<gene>
    <name evidence="6" type="ORF">JOC58_000564</name>
</gene>
<keyword evidence="2" id="KW-0680">Restriction system</keyword>
<evidence type="ECO:0000313" key="7">
    <source>
        <dbReference type="Proteomes" id="UP001185028"/>
    </source>
</evidence>
<reference evidence="6 7" key="1">
    <citation type="submission" date="2023-07" db="EMBL/GenBank/DDBJ databases">
        <title>Genomic Encyclopedia of Type Strains, Phase IV (KMG-IV): sequencing the most valuable type-strain genomes for metagenomic binning, comparative biology and taxonomic classification.</title>
        <authorList>
            <person name="Goeker M."/>
        </authorList>
    </citation>
    <scope>NUCLEOTIDE SEQUENCE [LARGE SCALE GENOMIC DNA]</scope>
    <source>
        <strain evidence="6 7">DSM 22170</strain>
    </source>
</reference>
<comment type="caution">
    <text evidence="6">The sequence shown here is derived from an EMBL/GenBank/DDBJ whole genome shotgun (WGS) entry which is preliminary data.</text>
</comment>
<dbReference type="Gene3D" id="3.40.50.150">
    <property type="entry name" value="Vaccinia Virus protein VP39"/>
    <property type="match status" value="1"/>
</dbReference>
<dbReference type="EMBL" id="JAVDQH010000002">
    <property type="protein sequence ID" value="MDR6242680.1"/>
    <property type="molecule type" value="Genomic_DNA"/>
</dbReference>
<evidence type="ECO:0000313" key="6">
    <source>
        <dbReference type="EMBL" id="MDR6242680.1"/>
    </source>
</evidence>
<dbReference type="RefSeq" id="WP_229685611.1">
    <property type="nucleotide sequence ID" value="NZ_BMMB01000002.1"/>
</dbReference>
<dbReference type="SUPFAM" id="SSF53335">
    <property type="entry name" value="S-adenosyl-L-methionine-dependent methyltransferases"/>
    <property type="match status" value="1"/>
</dbReference>
<protein>
    <recommendedName>
        <fullName evidence="8">Restriction endonuclease subunit S</fullName>
    </recommendedName>
</protein>
<keyword evidence="7" id="KW-1185">Reference proteome</keyword>
<dbReference type="InterPro" id="IPR044946">
    <property type="entry name" value="Restrct_endonuc_typeI_TRD_sf"/>
</dbReference>
<dbReference type="Gene3D" id="3.90.220.20">
    <property type="entry name" value="DNA methylase specificity domains"/>
    <property type="match status" value="1"/>
</dbReference>
<dbReference type="Proteomes" id="UP001185028">
    <property type="component" value="Unassembled WGS sequence"/>
</dbReference>
<dbReference type="Pfam" id="PF02384">
    <property type="entry name" value="N6_Mtase"/>
    <property type="match status" value="1"/>
</dbReference>
<dbReference type="PANTHER" id="PTHR30408:SF12">
    <property type="entry name" value="TYPE I RESTRICTION ENZYME MJAVIII SPECIFICITY SUBUNIT"/>
    <property type="match status" value="1"/>
</dbReference>
<evidence type="ECO:0000259" key="4">
    <source>
        <dbReference type="Pfam" id="PF01420"/>
    </source>
</evidence>
<evidence type="ECO:0008006" key="8">
    <source>
        <dbReference type="Google" id="ProtNLM"/>
    </source>
</evidence>
<accession>A0ABU1ITV4</accession>
<evidence type="ECO:0000259" key="5">
    <source>
        <dbReference type="Pfam" id="PF02384"/>
    </source>
</evidence>
<dbReference type="SUPFAM" id="SSF116734">
    <property type="entry name" value="DNA methylase specificity domain"/>
    <property type="match status" value="1"/>
</dbReference>
<name>A0ABU1ITV4_9BACL</name>
<sequence>MIETFWNLCARYGLNTRDHLLREATRIAKMKLVLEKLPASERNFFEQSPERLFTEMKNVVGNIELGHFPGDREMFFEMYHVGKNLDLLEYAFQTLRQDRAIEVMQVYGEIFNTFIHEVVGHKKGHVLIAESEKFLEGLSLYKKQSKFKLQLVLLTENYLLGRLLKTAFADYEQVDIVQGSLYQPLPLSQRFHAILTVPVFGSKLEDDSLTYRESEIAAIHHLSPLLNRGGTLAAVLPARIMFQSGDISTWRRNVNEHTPVRAIYTLPEGFFRPVTSIKTYLLLLGGSEIEQKVRIGRLVLTNGELVEEKMISLTSAAFNQLKDWRIDLLLEQNGGTLTAFQQSVIPKIKLKEAATDIFRGKSILKNDLRPGAISVLNISNLDNGEVLMEEMETIDEEERKLKRYQIEEGDLVITCRGTQTKLAVFPSSNSFVIASANIIVIRFKEVIDSYYAKIFLESPLGITLIQSFQRGTTVMNLNPSDVSEIEIPLLSKERQKELSDRYRLEKQRYTEVVTEATNRWENQKKELYEAVLSDSNKEEERLYGNGEYRF</sequence>
<organism evidence="6 7">
    <name type="scientific">Paenibacillus hunanensis</name>
    <dbReference type="NCBI Taxonomy" id="539262"/>
    <lineage>
        <taxon>Bacteria</taxon>
        <taxon>Bacillati</taxon>
        <taxon>Bacillota</taxon>
        <taxon>Bacilli</taxon>
        <taxon>Bacillales</taxon>
        <taxon>Paenibacillaceae</taxon>
        <taxon>Paenibacillus</taxon>
    </lineage>
</organism>
<evidence type="ECO:0000256" key="3">
    <source>
        <dbReference type="ARBA" id="ARBA00023125"/>
    </source>
</evidence>